<evidence type="ECO:0000313" key="17">
    <source>
        <dbReference type="EMBL" id="QPM92164.1"/>
    </source>
</evidence>
<dbReference type="GO" id="GO:0009002">
    <property type="term" value="F:serine-type D-Ala-D-Ala carboxypeptidase activity"/>
    <property type="evidence" value="ECO:0007669"/>
    <property type="project" value="UniProtKB-EC"/>
</dbReference>
<keyword evidence="9" id="KW-0133">Cell shape</keyword>
<evidence type="ECO:0000259" key="16">
    <source>
        <dbReference type="SMART" id="SM00936"/>
    </source>
</evidence>
<comment type="similarity">
    <text evidence="3 15">Belongs to the peptidase S11 family.</text>
</comment>
<evidence type="ECO:0000256" key="1">
    <source>
        <dbReference type="ARBA" id="ARBA00003217"/>
    </source>
</evidence>
<organism evidence="17 18">
    <name type="scientific">Pseudooceanicola algae</name>
    <dbReference type="NCBI Taxonomy" id="1537215"/>
    <lineage>
        <taxon>Bacteria</taxon>
        <taxon>Pseudomonadati</taxon>
        <taxon>Pseudomonadota</taxon>
        <taxon>Alphaproteobacteria</taxon>
        <taxon>Rhodobacterales</taxon>
        <taxon>Paracoccaceae</taxon>
        <taxon>Pseudooceanicola</taxon>
    </lineage>
</organism>
<dbReference type="InterPro" id="IPR001967">
    <property type="entry name" value="Peptidase_S11_N"/>
</dbReference>
<dbReference type="SMART" id="SM00936">
    <property type="entry name" value="PBP5_C"/>
    <property type="match status" value="1"/>
</dbReference>
<accession>A0A418SK86</accession>
<evidence type="ECO:0000256" key="10">
    <source>
        <dbReference type="ARBA" id="ARBA00022984"/>
    </source>
</evidence>
<evidence type="ECO:0000256" key="9">
    <source>
        <dbReference type="ARBA" id="ARBA00022960"/>
    </source>
</evidence>
<comment type="catalytic activity">
    <reaction evidence="12">
        <text>Preferential cleavage: (Ac)2-L-Lys-D-Ala-|-D-Ala. Also transpeptidation of peptidyl-alanyl moieties that are N-acyl substituents of D-alanine.</text>
        <dbReference type="EC" id="3.4.16.4"/>
    </reaction>
</comment>
<keyword evidence="8 17" id="KW-0378">Hydrolase</keyword>
<dbReference type="InterPro" id="IPR018044">
    <property type="entry name" value="Peptidase_S11"/>
</dbReference>
<evidence type="ECO:0000256" key="2">
    <source>
        <dbReference type="ARBA" id="ARBA00004752"/>
    </source>
</evidence>
<feature type="active site" description="Acyl-ester intermediate" evidence="13">
    <location>
        <position position="69"/>
    </location>
</feature>
<feature type="binding site" evidence="14">
    <location>
        <position position="236"/>
    </location>
    <ligand>
        <name>substrate</name>
    </ligand>
</feature>
<dbReference type="InterPro" id="IPR012907">
    <property type="entry name" value="Peptidase_S11_C"/>
</dbReference>
<dbReference type="InterPro" id="IPR015956">
    <property type="entry name" value="Peniciliin-bd_prot_C_sf"/>
</dbReference>
<comment type="function">
    <text evidence="1">Removes C-terminal D-alanyl residues from sugar-peptide cell wall precursors.</text>
</comment>
<evidence type="ECO:0000256" key="3">
    <source>
        <dbReference type="ARBA" id="ARBA00007164"/>
    </source>
</evidence>
<dbReference type="PRINTS" id="PR00725">
    <property type="entry name" value="DADACBPTASE1"/>
</dbReference>
<evidence type="ECO:0000256" key="6">
    <source>
        <dbReference type="ARBA" id="ARBA00022670"/>
    </source>
</evidence>
<gene>
    <name evidence="17" type="primary">dacC</name>
    <name evidence="17" type="ORF">PSAL_034270</name>
</gene>
<dbReference type="GO" id="GO:0071555">
    <property type="term" value="P:cell wall organization"/>
    <property type="evidence" value="ECO:0007669"/>
    <property type="project" value="UniProtKB-KW"/>
</dbReference>
<keyword evidence="11" id="KW-0961">Cell wall biogenesis/degradation</keyword>
<evidence type="ECO:0000313" key="18">
    <source>
        <dbReference type="Proteomes" id="UP000283786"/>
    </source>
</evidence>
<evidence type="ECO:0000256" key="13">
    <source>
        <dbReference type="PIRSR" id="PIRSR618044-1"/>
    </source>
</evidence>
<evidence type="ECO:0000256" key="15">
    <source>
        <dbReference type="RuleBase" id="RU004016"/>
    </source>
</evidence>
<evidence type="ECO:0000256" key="8">
    <source>
        <dbReference type="ARBA" id="ARBA00022801"/>
    </source>
</evidence>
<evidence type="ECO:0000256" key="14">
    <source>
        <dbReference type="PIRSR" id="PIRSR618044-2"/>
    </source>
</evidence>
<dbReference type="Gene3D" id="2.60.410.10">
    <property type="entry name" value="D-Ala-D-Ala carboxypeptidase, C-terminal domain"/>
    <property type="match status" value="1"/>
</dbReference>
<dbReference type="Proteomes" id="UP000283786">
    <property type="component" value="Chromosome"/>
</dbReference>
<evidence type="ECO:0000256" key="11">
    <source>
        <dbReference type="ARBA" id="ARBA00023316"/>
    </source>
</evidence>
<name>A0A418SK86_9RHOB</name>
<sequence length="412" mass="43746">MMPLRSLAARKRPFLLVPALKASLAAACLIAALPAQAFDTSARAAYIADLTTGTVLLNKDADTPLPPASMSKLMTLYVAFEAIRDGRLSLDEELPVSQHAMSYGGSSMFLNTTDMVRVDDLLRGIIVLSGNDACAVIAEALSPDGTEAGFAQYMTQRAQQLGMTNSTFANSNGWPAPTQRMSVRDLALIATHIIQDFPEFYPLFAETEFPFDNRTPSNRLNRNPLLGLGIGADGLKTGHTEEAGYGLVGSATQGDRRVVFVLSGLESNSARAEQSRAVVNWAFRQFKEANLLPAGDIVARAPVFRGSADDVGLTVTEDLVTLVPFLSRDGIASEVVFDGPIRAPVAAGQEVGTLILRPEGLPERSVPLVAAQAVPDGGFMAKVQAAATYLMRRVNKGPADVAPDDAQPAATS</sequence>
<keyword evidence="5 17" id="KW-0121">Carboxypeptidase</keyword>
<dbReference type="GO" id="GO:0006508">
    <property type="term" value="P:proteolysis"/>
    <property type="evidence" value="ECO:0007669"/>
    <property type="project" value="UniProtKB-KW"/>
</dbReference>
<protein>
    <recommendedName>
        <fullName evidence="4">serine-type D-Ala-D-Ala carboxypeptidase</fullName>
        <ecNumber evidence="4">3.4.16.4</ecNumber>
    </recommendedName>
</protein>
<dbReference type="SUPFAM" id="SSF69189">
    <property type="entry name" value="Penicillin-binding protein associated domain"/>
    <property type="match status" value="1"/>
</dbReference>
<dbReference type="PANTHER" id="PTHR21581:SF6">
    <property type="entry name" value="TRAFFICKING PROTEIN PARTICLE COMPLEX SUBUNIT 12"/>
    <property type="match status" value="1"/>
</dbReference>
<dbReference type="UniPathway" id="UPA00219"/>
<keyword evidence="18" id="KW-1185">Reference proteome</keyword>
<dbReference type="InterPro" id="IPR012338">
    <property type="entry name" value="Beta-lactam/transpept-like"/>
</dbReference>
<dbReference type="Pfam" id="PF07943">
    <property type="entry name" value="PBP5_C"/>
    <property type="match status" value="1"/>
</dbReference>
<feature type="active site" description="Proton acceptor" evidence="13">
    <location>
        <position position="72"/>
    </location>
</feature>
<dbReference type="PANTHER" id="PTHR21581">
    <property type="entry name" value="D-ALANYL-D-ALANINE CARBOXYPEPTIDASE"/>
    <property type="match status" value="1"/>
</dbReference>
<evidence type="ECO:0000256" key="7">
    <source>
        <dbReference type="ARBA" id="ARBA00022729"/>
    </source>
</evidence>
<dbReference type="SUPFAM" id="SSF56601">
    <property type="entry name" value="beta-lactamase/transpeptidase-like"/>
    <property type="match status" value="1"/>
</dbReference>
<keyword evidence="7" id="KW-0732">Signal</keyword>
<dbReference type="EMBL" id="CP060436">
    <property type="protein sequence ID" value="QPM92164.1"/>
    <property type="molecule type" value="Genomic_DNA"/>
</dbReference>
<feature type="domain" description="Peptidase S11 D-Ala-D-Ala carboxypeptidase A C-terminal" evidence="16">
    <location>
        <begin position="286"/>
        <end position="376"/>
    </location>
</feature>
<reference evidence="17 18" key="1">
    <citation type="submission" date="2020-08" db="EMBL/GenBank/DDBJ databases">
        <title>Genome sequence of Rhodobacteraceae bacterium Lw-13e.</title>
        <authorList>
            <person name="Poehlein A."/>
            <person name="Wolter L."/>
            <person name="Daniel R."/>
            <person name="Brinkhoff T."/>
        </authorList>
    </citation>
    <scope>NUCLEOTIDE SEQUENCE [LARGE SCALE GENOMIC DNA]</scope>
    <source>
        <strain evidence="17 18">Lw-13e</strain>
    </source>
</reference>
<keyword evidence="10" id="KW-0573">Peptidoglycan synthesis</keyword>
<evidence type="ECO:0000256" key="5">
    <source>
        <dbReference type="ARBA" id="ARBA00022645"/>
    </source>
</evidence>
<dbReference type="InterPro" id="IPR037167">
    <property type="entry name" value="Peptidase_S11_C_sf"/>
</dbReference>
<proteinExistence type="inferred from homology"/>
<keyword evidence="6" id="KW-0645">Protease</keyword>
<dbReference type="Pfam" id="PF00768">
    <property type="entry name" value="Peptidase_S11"/>
    <property type="match status" value="1"/>
</dbReference>
<dbReference type="Gene3D" id="3.40.710.10">
    <property type="entry name" value="DD-peptidase/beta-lactamase superfamily"/>
    <property type="match status" value="1"/>
</dbReference>
<dbReference type="GO" id="GO:0008360">
    <property type="term" value="P:regulation of cell shape"/>
    <property type="evidence" value="ECO:0007669"/>
    <property type="project" value="UniProtKB-KW"/>
</dbReference>
<evidence type="ECO:0000256" key="12">
    <source>
        <dbReference type="ARBA" id="ARBA00034000"/>
    </source>
</evidence>
<dbReference type="AlphaFoldDB" id="A0A418SK86"/>
<evidence type="ECO:0000256" key="4">
    <source>
        <dbReference type="ARBA" id="ARBA00012448"/>
    </source>
</evidence>
<comment type="pathway">
    <text evidence="2">Cell wall biogenesis; peptidoglycan biosynthesis.</text>
</comment>
<dbReference type="EC" id="3.4.16.4" evidence="4"/>
<dbReference type="RefSeq" id="WP_408004193.1">
    <property type="nucleotide sequence ID" value="NZ_CP060436.1"/>
</dbReference>
<feature type="active site" evidence="13">
    <location>
        <position position="129"/>
    </location>
</feature>
<dbReference type="KEGG" id="palw:PSAL_034270"/>
<dbReference type="GO" id="GO:0009252">
    <property type="term" value="P:peptidoglycan biosynthetic process"/>
    <property type="evidence" value="ECO:0007669"/>
    <property type="project" value="UniProtKB-UniPathway"/>
</dbReference>